<evidence type="ECO:0000313" key="3">
    <source>
        <dbReference type="EMBL" id="OBK21770.1"/>
    </source>
</evidence>
<evidence type="ECO:0000259" key="2">
    <source>
        <dbReference type="Pfam" id="PF14032"/>
    </source>
</evidence>
<dbReference type="InterPro" id="IPR038232">
    <property type="entry name" value="PknH-like_Extracell_sf"/>
</dbReference>
<evidence type="ECO:0000313" key="4">
    <source>
        <dbReference type="Proteomes" id="UP000093928"/>
    </source>
</evidence>
<protein>
    <recommendedName>
        <fullName evidence="2">PknH-like extracellular domain-containing protein</fullName>
    </recommendedName>
</protein>
<reference evidence="3 4" key="1">
    <citation type="submission" date="2016-06" db="EMBL/GenBank/DDBJ databases">
        <authorList>
            <person name="Kjaerup R.B."/>
            <person name="Dalgaard T.S."/>
            <person name="Juul-Madsen H.R."/>
        </authorList>
    </citation>
    <scope>NUCLEOTIDE SEQUENCE [LARGE SCALE GENOMIC DNA]</scope>
    <source>
        <strain evidence="3 4">1165133.8</strain>
    </source>
</reference>
<dbReference type="OrthoDB" id="4736430at2"/>
<organism evidence="3 4">
    <name type="scientific">Mycobacterium asiaticum</name>
    <dbReference type="NCBI Taxonomy" id="1790"/>
    <lineage>
        <taxon>Bacteria</taxon>
        <taxon>Bacillati</taxon>
        <taxon>Actinomycetota</taxon>
        <taxon>Actinomycetes</taxon>
        <taxon>Mycobacteriales</taxon>
        <taxon>Mycobacteriaceae</taxon>
        <taxon>Mycobacterium</taxon>
    </lineage>
</organism>
<dbReference type="Pfam" id="PF14032">
    <property type="entry name" value="PknH_C"/>
    <property type="match status" value="1"/>
</dbReference>
<dbReference type="Proteomes" id="UP000093928">
    <property type="component" value="Unassembled WGS sequence"/>
</dbReference>
<gene>
    <name evidence="3" type="ORF">A5634_09265</name>
</gene>
<dbReference type="Gene3D" id="3.40.1000.70">
    <property type="entry name" value="PknH-like extracellular domain"/>
    <property type="match status" value="1"/>
</dbReference>
<dbReference type="PROSITE" id="PS51257">
    <property type="entry name" value="PROKAR_LIPOPROTEIN"/>
    <property type="match status" value="1"/>
</dbReference>
<dbReference type="EMBL" id="LZLS01000197">
    <property type="protein sequence ID" value="OBK21770.1"/>
    <property type="molecule type" value="Genomic_DNA"/>
</dbReference>
<proteinExistence type="predicted"/>
<feature type="domain" description="PknH-like extracellular" evidence="2">
    <location>
        <begin position="40"/>
        <end position="238"/>
    </location>
</feature>
<name>A0A1A3NKA3_MYCAS</name>
<keyword evidence="1" id="KW-0732">Signal</keyword>
<dbReference type="InterPro" id="IPR026954">
    <property type="entry name" value="PknH-like_Extracell"/>
</dbReference>
<evidence type="ECO:0000256" key="1">
    <source>
        <dbReference type="SAM" id="SignalP"/>
    </source>
</evidence>
<feature type="chain" id="PRO_5039099718" description="PknH-like extracellular domain-containing protein" evidence="1">
    <location>
        <begin position="22"/>
        <end position="243"/>
    </location>
</feature>
<dbReference type="RefSeq" id="WP_065146299.1">
    <property type="nucleotide sequence ID" value="NZ_LZLS01000197.1"/>
</dbReference>
<feature type="signal peptide" evidence="1">
    <location>
        <begin position="1"/>
        <end position="21"/>
    </location>
</feature>
<comment type="caution">
    <text evidence="3">The sequence shown here is derived from an EMBL/GenBank/DDBJ whole genome shotgun (WGS) entry which is preliminary data.</text>
</comment>
<dbReference type="AlphaFoldDB" id="A0A1A3NKA3"/>
<accession>A0A1A3NKA3</accession>
<sequence length="243" mass="25934">MFFARAVAVLILGLSAVGCTGDVDGTAQRVSPRSGTTTTPLLQIMPTDEEIRAAVGNDLQQNPPPRTGGIELLPDGFRSNRDASPIECIGPANPALHVVYEKGPVRDVAVQDYWNYGLDVAASGATAAAVRLATVADAQRLFESFVPQWQNCIGTTVTMSTLDSSKTQWYARVDRVQAQGSMLSATVMSWDSHQTPPSPVERAVGVQSDVIVDVHVALRPDVQTSSRATDLVKAMLRKLSGTS</sequence>